<dbReference type="InterPro" id="IPR043375">
    <property type="entry name" value="FSCB"/>
</dbReference>
<keyword evidence="4" id="KW-1185">Reference proteome</keyword>
<dbReference type="Pfam" id="PF00651">
    <property type="entry name" value="BTB"/>
    <property type="match status" value="1"/>
</dbReference>
<keyword evidence="3" id="KW-0067">ATP-binding</keyword>
<dbReference type="GO" id="GO:0033234">
    <property type="term" value="P:negative regulation of protein sumoylation"/>
    <property type="evidence" value="ECO:0007669"/>
    <property type="project" value="InterPro"/>
</dbReference>
<reference evidence="3 4" key="1">
    <citation type="submission" date="2015-04" db="EMBL/GenBank/DDBJ databases">
        <authorList>
            <person name="Syromyatnikov M.Y."/>
            <person name="Popov V.N."/>
        </authorList>
    </citation>
    <scope>NUCLEOTIDE SEQUENCE [LARGE SCALE GENOMIC DNA]</scope>
    <source>
        <strain evidence="3">WF-38-12</strain>
    </source>
</reference>
<dbReference type="InterPro" id="IPR011333">
    <property type="entry name" value="SKP1/BTB/POZ_sf"/>
</dbReference>
<dbReference type="PANTHER" id="PTHR36135:SF1">
    <property type="entry name" value="FIBROUS SHEATH CABYR-BINDING PROTEIN"/>
    <property type="match status" value="1"/>
</dbReference>
<feature type="region of interest" description="Disordered" evidence="1">
    <location>
        <begin position="602"/>
        <end position="622"/>
    </location>
</feature>
<sequence length="1236" mass="138730">MEFQFTDAELQLGSERSRKYKGTAKIDLDGIAFHPHISQSLDQHNVDRLCAIFRSEGCRRLEVQNHVTAVVSQQHLHAALQAAGESPDSLLTLDGNRFPHLRFPAGQVRCLHGRHRIRAGKDVLPISDRWWTVDLYLEDLSPELSSALIDEYANERQPSDGEIYRKIRQYQREHNAAFQERWKARLSVDKAQRLRHLSNDSRLCSAFDALLPIPGLWGGMSLGNIGKMMALKCDEEIEHYLSTHLRGFWVSLVSPDPAHPDIEAMMKIDSHSVERLESMAPGASLTDTRIVEGWLASGEVLRGFSSSERRRMWEWLRGYEGMIPSLRTFFQDLAYLKSCADTVKRLVKTTKTEPTLRRAMEHHWVPSEVEEGMLIQTSECTFERRPGSRRMHRELAYRQVWLYAMRHYPQMPRGPTKPDRKAKPGNEKTDEMAVYGMATLAQQLGFQSTAIQALIDQSPDVLIAKRVLLEARQPDRYEYQVAIFDTLVRQIVDCFSKATPRDAPFPSGLPGDSSADLKARSGLPSTDSQRGDRPFLFLDHLHRSQATAETVSSWYVRRCVYFAFFGRLPDSHPAFSPVRSMPPPPRQMDDPPSPLFVPAPATPCLGTGPLPPLATNENRTNAAPEVPIGPIGPIGPTVHIPVDVMPGIETEREEPGEQALVVWEAGPPPQDLEEEPLLMEPAAGEEDVNDPVSESEYSPRPEDDRSSAATQIHLVSELMGQLRESTSPDDPDDRHALEDSALSAGGRHELAGVENDDDGANPGHGSVGGNEEVPAIEWDTQGLTDDPDDDHRTPPHSDAPPVDNAGGAQPLPADHPPSVDQPSNPAPRVITFRKWTGLRWAVVERVEIDSNNPFHVERVASRLEMEENVTLHSQKMRIIRVPQCLWTAIDDRSYSIFLVPRGQATTREMRAAALALRRDDAEPAGEERRFGHIIPPEAWPVGEEADSPRRRKIPPPRDLLAGCSPVFNVMCISSFKESVEGSIKLPEVQPAIFEDFMIWLHSYLPSKSIVKNIYAIIDLAIFSDIYQITSLQNQTADIIQDFMRQDEVPITPEIISKIYISTSDGSVLRKLFCLRFCTIHDTNRYSSSLSGKELSDWEAVFNQFPNFGRDYFRYTRRSAAESLSRGHACRFHNHVNMFNWAGHGTLPAYSPCPYPEGGDWIENEIEMEKLREAERQEEAKKEANDWGAPVEEAPVEEAPVEEAPVEEAPVEEAPIEEAPVEEAPVEEAFSSQIGSS</sequence>
<organism evidence="3 4">
    <name type="scientific">Talaromyces islandicus</name>
    <name type="common">Penicillium islandicum</name>
    <dbReference type="NCBI Taxonomy" id="28573"/>
    <lineage>
        <taxon>Eukaryota</taxon>
        <taxon>Fungi</taxon>
        <taxon>Dikarya</taxon>
        <taxon>Ascomycota</taxon>
        <taxon>Pezizomycotina</taxon>
        <taxon>Eurotiomycetes</taxon>
        <taxon>Eurotiomycetidae</taxon>
        <taxon>Eurotiales</taxon>
        <taxon>Trichocomaceae</taxon>
        <taxon>Talaromyces</taxon>
        <taxon>Talaromyces sect. Islandici</taxon>
    </lineage>
</organism>
<evidence type="ECO:0000256" key="1">
    <source>
        <dbReference type="SAM" id="MobiDB-lite"/>
    </source>
</evidence>
<keyword evidence="3" id="KW-0547">Nucleotide-binding</keyword>
<proteinExistence type="predicted"/>
<evidence type="ECO:0000259" key="2">
    <source>
        <dbReference type="Pfam" id="PF00651"/>
    </source>
</evidence>
<dbReference type="AlphaFoldDB" id="A0A0U1LYP9"/>
<feature type="region of interest" description="Disordered" evidence="1">
    <location>
        <begin position="743"/>
        <end position="827"/>
    </location>
</feature>
<feature type="compositionally biased region" description="Basic and acidic residues" evidence="1">
    <location>
        <begin position="697"/>
        <end position="706"/>
    </location>
</feature>
<evidence type="ECO:0000313" key="4">
    <source>
        <dbReference type="Proteomes" id="UP000054383"/>
    </source>
</evidence>
<feature type="region of interest" description="Disordered" evidence="1">
    <location>
        <begin position="681"/>
        <end position="707"/>
    </location>
</feature>
<dbReference type="EMBL" id="CVMT01000004">
    <property type="protein sequence ID" value="CRG88242.1"/>
    <property type="molecule type" value="Genomic_DNA"/>
</dbReference>
<dbReference type="STRING" id="28573.A0A0U1LYP9"/>
<dbReference type="GO" id="GO:0005509">
    <property type="term" value="F:calcium ion binding"/>
    <property type="evidence" value="ECO:0007669"/>
    <property type="project" value="InterPro"/>
</dbReference>
<name>A0A0U1LYP9_TALIS</name>
<dbReference type="InterPro" id="IPR022198">
    <property type="entry name" value="DUF3723"/>
</dbReference>
<dbReference type="PANTHER" id="PTHR36135">
    <property type="entry name" value="FIBROUS SHEATH CABYR-BINDING PROTEIN"/>
    <property type="match status" value="1"/>
</dbReference>
<dbReference type="Proteomes" id="UP000054383">
    <property type="component" value="Unassembled WGS sequence"/>
</dbReference>
<dbReference type="Pfam" id="PF12520">
    <property type="entry name" value="DUF3723"/>
    <property type="match status" value="1"/>
</dbReference>
<feature type="region of interest" description="Disordered" evidence="1">
    <location>
        <begin position="1172"/>
        <end position="1236"/>
    </location>
</feature>
<dbReference type="GO" id="GO:0005524">
    <property type="term" value="F:ATP binding"/>
    <property type="evidence" value="ECO:0007669"/>
    <property type="project" value="UniProtKB-KW"/>
</dbReference>
<feature type="compositionally biased region" description="Basic and acidic residues" evidence="1">
    <location>
        <begin position="1172"/>
        <end position="1184"/>
    </location>
</feature>
<feature type="compositionally biased region" description="Acidic residues" evidence="1">
    <location>
        <begin position="1193"/>
        <end position="1225"/>
    </location>
</feature>
<dbReference type="Gene3D" id="3.30.710.10">
    <property type="entry name" value="Potassium Channel Kv1.1, Chain A"/>
    <property type="match status" value="1"/>
</dbReference>
<protein>
    <submittedName>
        <fullName evidence="3">ATP-binding cassette sub-family A member 2</fullName>
    </submittedName>
</protein>
<dbReference type="SUPFAM" id="SSF54695">
    <property type="entry name" value="POZ domain"/>
    <property type="match status" value="1"/>
</dbReference>
<gene>
    <name evidence="3" type="ORF">PISL3812_05270</name>
</gene>
<feature type="domain" description="BTB" evidence="2">
    <location>
        <begin position="951"/>
        <end position="1040"/>
    </location>
</feature>
<evidence type="ECO:0000313" key="3">
    <source>
        <dbReference type="EMBL" id="CRG88242.1"/>
    </source>
</evidence>
<dbReference type="OrthoDB" id="4227485at2759"/>
<dbReference type="InterPro" id="IPR000210">
    <property type="entry name" value="BTB/POZ_dom"/>
</dbReference>
<feature type="region of interest" description="Disordered" evidence="1">
    <location>
        <begin position="502"/>
        <end position="530"/>
    </location>
</feature>
<accession>A0A0U1LYP9</accession>